<gene>
    <name evidence="1" type="ORF">JEU22_02035</name>
</gene>
<comment type="caution">
    <text evidence="1">The sequence shown here is derived from an EMBL/GenBank/DDBJ whole genome shotgun (WGS) entry which is preliminary data.</text>
</comment>
<dbReference type="RefSeq" id="WP_198746290.1">
    <property type="nucleotide sequence ID" value="NZ_JAEHTE010000001.1"/>
</dbReference>
<dbReference type="Proteomes" id="UP000637061">
    <property type="component" value="Unassembled WGS sequence"/>
</dbReference>
<evidence type="ECO:0000313" key="1">
    <source>
        <dbReference type="EMBL" id="MBI6882680.1"/>
    </source>
</evidence>
<proteinExistence type="predicted"/>
<evidence type="ECO:0000313" key="2">
    <source>
        <dbReference type="Proteomes" id="UP000637061"/>
    </source>
</evidence>
<reference evidence="1" key="1">
    <citation type="submission" date="2020-12" db="EMBL/GenBank/DDBJ databases">
        <title>Enhanced detection system for hospital associated transmission using whole genome sequencing surveillance.</title>
        <authorList>
            <person name="Harrison L.H."/>
            <person name="Van Tyne D."/>
            <person name="Marsh J.W."/>
            <person name="Griffith M.P."/>
            <person name="Snyder D.J."/>
            <person name="Cooper V.S."/>
            <person name="Mustapha M."/>
        </authorList>
    </citation>
    <scope>NUCLEOTIDE SEQUENCE</scope>
    <source>
        <strain evidence="1">PSB00042</strain>
    </source>
</reference>
<dbReference type="AlphaFoldDB" id="A0A8I1EBE2"/>
<protein>
    <submittedName>
        <fullName evidence="1">Uncharacterized protein</fullName>
    </submittedName>
</protein>
<name>A0A8I1EBE2_PSEPU</name>
<dbReference type="EMBL" id="JAEHTE010000001">
    <property type="protein sequence ID" value="MBI6882680.1"/>
    <property type="molecule type" value="Genomic_DNA"/>
</dbReference>
<organism evidence="1 2">
    <name type="scientific">Pseudomonas putida</name>
    <name type="common">Arthrobacter siderocapsulatus</name>
    <dbReference type="NCBI Taxonomy" id="303"/>
    <lineage>
        <taxon>Bacteria</taxon>
        <taxon>Pseudomonadati</taxon>
        <taxon>Pseudomonadota</taxon>
        <taxon>Gammaproteobacteria</taxon>
        <taxon>Pseudomonadales</taxon>
        <taxon>Pseudomonadaceae</taxon>
        <taxon>Pseudomonas</taxon>
    </lineage>
</organism>
<sequence length="156" mass="17004">MALERLEAPFSAEAVQTLNEYQTATGAASTMHPFTCANRGDGHHGVEGGDLGVLIATEQGWVCPSCDYTQSWAHAFMANHSGPALSNPFDTRTDEQKTSALIDLVRERQQAYMLLKDHKPHAPGVDVMVGCMNYRYQELLFKADASGESASSEPEI</sequence>
<accession>A0A8I1EBE2</accession>